<dbReference type="STRING" id="521096.Tpau_1766"/>
<feature type="signal peptide" evidence="1">
    <location>
        <begin position="1"/>
        <end position="23"/>
    </location>
</feature>
<evidence type="ECO:0000313" key="3">
    <source>
        <dbReference type="Proteomes" id="UP000001213"/>
    </source>
</evidence>
<gene>
    <name evidence="2" type="ordered locus">Tpau_1766</name>
</gene>
<name>D5UMA4_TSUPD</name>
<protein>
    <recommendedName>
        <fullName evidence="4">PknH-like extracellular domain-containing protein</fullName>
    </recommendedName>
</protein>
<sequence length="189" mass="19864">MIARRLAAAGALALAALSAPALAQAAPIVPSQAILAAHEFPFGSTSYQLKDETIDFTGAESADDSPCERSLRDAMAAIAGTKAMSAEAKRGTTTISSAIVARSYTDRVAKIDEACDDGAARQQNLAAPPDLARYTSHITTYRGSSIDSWVDVRGVTVSVQVYSSGSNAVDSEAFWQTLRAQVAKVERQP</sequence>
<dbReference type="HOGENOM" id="CLU_1433914_0_0_11"/>
<reference evidence="3" key="1">
    <citation type="submission" date="2010-03" db="EMBL/GenBank/DDBJ databases">
        <title>The complete chromosome of Tsukamurella paurometabola DSM 20162.</title>
        <authorList>
            <consortium name="US DOE Joint Genome Institute (JGI-PGF)"/>
            <person name="Lucas S."/>
            <person name="Copeland A."/>
            <person name="Lapidus A."/>
            <person name="Glavina del Rio T."/>
            <person name="Dalin E."/>
            <person name="Tice H."/>
            <person name="Bruce D."/>
            <person name="Goodwin L."/>
            <person name="Pitluck S."/>
            <person name="Kyrpides N."/>
            <person name="Mavromatis K."/>
            <person name="Ivanova N."/>
            <person name="Mikhailova N."/>
            <person name="Munk A.C."/>
            <person name="Brettin T."/>
            <person name="Detter J.C."/>
            <person name="Tapia R."/>
            <person name="Han C."/>
            <person name="Larimer F."/>
            <person name="Land M."/>
            <person name="Hauser L."/>
            <person name="Markowitz V."/>
            <person name="Cheng J.-F."/>
            <person name="Hugenholtz P."/>
            <person name="Woyke T."/>
            <person name="Wu D."/>
            <person name="Jando M."/>
            <person name="Brambilla E."/>
            <person name="Klenk H.-P."/>
            <person name="Eisen J.A."/>
        </authorList>
    </citation>
    <scope>NUCLEOTIDE SEQUENCE [LARGE SCALE GENOMIC DNA]</scope>
    <source>
        <strain evidence="3">ATCC 8368 / DSM 20162 / CCUG 35730 / CIP 100753 / JCM 10117 / KCTC 9821 / NBRC 16120 / NCIMB 702349 / NCTC 13040</strain>
    </source>
</reference>
<reference evidence="2 3" key="2">
    <citation type="journal article" date="2011" name="Stand. Genomic Sci.">
        <title>Complete genome sequence of Tsukamurella paurometabola type strain (no. 33).</title>
        <authorList>
            <person name="Munk A.C."/>
            <person name="Lapidus A."/>
            <person name="Lucas S."/>
            <person name="Nolan M."/>
            <person name="Tice H."/>
            <person name="Cheng J.F."/>
            <person name="Del Rio T.G."/>
            <person name="Goodwin L."/>
            <person name="Pitluck S."/>
            <person name="Liolios K."/>
            <person name="Huntemann M."/>
            <person name="Ivanova N."/>
            <person name="Mavromatis K."/>
            <person name="Mikhailova N."/>
            <person name="Pati A."/>
            <person name="Chen A."/>
            <person name="Palaniappan K."/>
            <person name="Tapia R."/>
            <person name="Han C."/>
            <person name="Land M."/>
            <person name="Hauser L."/>
            <person name="Chang Y.J."/>
            <person name="Jeffries C.D."/>
            <person name="Brettin T."/>
            <person name="Yasawong M."/>
            <person name="Brambilla E.M."/>
            <person name="Rohde M."/>
            <person name="Sikorski J."/>
            <person name="Goker M."/>
            <person name="Detter J.C."/>
            <person name="Woyke T."/>
            <person name="Bristow J."/>
            <person name="Eisen J.A."/>
            <person name="Markowitz V."/>
            <person name="Hugenholtz P."/>
            <person name="Kyrpides N.C."/>
            <person name="Klenk H.P."/>
        </authorList>
    </citation>
    <scope>NUCLEOTIDE SEQUENCE [LARGE SCALE GENOMIC DNA]</scope>
    <source>
        <strain evidence="3">ATCC 8368 / DSM 20162 / CCUG 35730 / CIP 100753 / JCM 10117 / KCTC 9821 / NBRC 16120 / NCIMB 702349 / NCTC 13040</strain>
    </source>
</reference>
<proteinExistence type="predicted"/>
<dbReference type="Proteomes" id="UP000001213">
    <property type="component" value="Chromosome"/>
</dbReference>
<feature type="chain" id="PRO_5039240902" description="PknH-like extracellular domain-containing protein" evidence="1">
    <location>
        <begin position="24"/>
        <end position="189"/>
    </location>
</feature>
<dbReference type="KEGG" id="tpr:Tpau_1766"/>
<dbReference type="AlphaFoldDB" id="D5UMA4"/>
<organism evidence="2 3">
    <name type="scientific">Tsukamurella paurometabola (strain ATCC 8368 / DSM 20162 / CCUG 35730 / CIP 100753 / JCM 10117 / KCTC 9821 / NBRC 16120 / NCIMB 702349 / NCTC 13040)</name>
    <name type="common">Corynebacterium paurometabolum</name>
    <dbReference type="NCBI Taxonomy" id="521096"/>
    <lineage>
        <taxon>Bacteria</taxon>
        <taxon>Bacillati</taxon>
        <taxon>Actinomycetota</taxon>
        <taxon>Actinomycetes</taxon>
        <taxon>Mycobacteriales</taxon>
        <taxon>Tsukamurellaceae</taxon>
        <taxon>Tsukamurella</taxon>
    </lineage>
</organism>
<dbReference type="RefSeq" id="WP_013126412.1">
    <property type="nucleotide sequence ID" value="NC_014158.1"/>
</dbReference>
<evidence type="ECO:0000256" key="1">
    <source>
        <dbReference type="SAM" id="SignalP"/>
    </source>
</evidence>
<evidence type="ECO:0000313" key="2">
    <source>
        <dbReference type="EMBL" id="ADG78384.1"/>
    </source>
</evidence>
<evidence type="ECO:0008006" key="4">
    <source>
        <dbReference type="Google" id="ProtNLM"/>
    </source>
</evidence>
<keyword evidence="3" id="KW-1185">Reference proteome</keyword>
<accession>D5UMA4</accession>
<keyword evidence="1" id="KW-0732">Signal</keyword>
<dbReference type="EMBL" id="CP001966">
    <property type="protein sequence ID" value="ADG78384.1"/>
    <property type="molecule type" value="Genomic_DNA"/>
</dbReference>